<evidence type="ECO:0000256" key="4">
    <source>
        <dbReference type="ARBA" id="ARBA00022741"/>
    </source>
</evidence>
<dbReference type="InterPro" id="IPR050334">
    <property type="entry name" value="Molybdenum_import_ModC"/>
</dbReference>
<evidence type="ECO:0000256" key="5">
    <source>
        <dbReference type="ARBA" id="ARBA00022840"/>
    </source>
</evidence>
<feature type="domain" description="ABC transporter" evidence="10">
    <location>
        <begin position="21"/>
        <end position="259"/>
    </location>
</feature>
<dbReference type="PROSITE" id="PS50893">
    <property type="entry name" value="ABC_TRANSPORTER_2"/>
    <property type="match status" value="1"/>
</dbReference>
<evidence type="ECO:0000259" key="11">
    <source>
        <dbReference type="PROSITE" id="PS51866"/>
    </source>
</evidence>
<dbReference type="InterPro" id="IPR005116">
    <property type="entry name" value="Transp-assoc_OB_typ1"/>
</dbReference>
<name>A0ABP9CMH4_9PSEU</name>
<keyword evidence="6" id="KW-1278">Translocase</keyword>
<dbReference type="Gene3D" id="3.40.50.300">
    <property type="entry name" value="P-loop containing nucleotide triphosphate hydrolases"/>
    <property type="match status" value="1"/>
</dbReference>
<organism evidence="12 13">
    <name type="scientific">Actinomycetospora chlora</name>
    <dbReference type="NCBI Taxonomy" id="663608"/>
    <lineage>
        <taxon>Bacteria</taxon>
        <taxon>Bacillati</taxon>
        <taxon>Actinomycetota</taxon>
        <taxon>Actinomycetes</taxon>
        <taxon>Pseudonocardiales</taxon>
        <taxon>Pseudonocardiaceae</taxon>
        <taxon>Actinomycetospora</taxon>
    </lineage>
</organism>
<sequence>MSWFRRRPGATRVPSEGHPRSERGGLAARVTTRRGGFTLDVELEVAPGEVVAVLGPNGSGKSTLLGTLAGLHRPEDARITVGGRTLTDTADGTAVPVHRRRIGLLSQQALLFPHLTARDNAAFGPRCAGRPRREAAAAARRRLADVGIGELEGRRPAELSGGQAQRVAIARALATEPDLLLLDEPFAALDVDAAPAVRSVLRRLVRDTGQTTLLVTHDVVDAVVLADRLVVVADGHVVEQGPTAEVLARPRSAFAARIAGLDLVPGVAAADGLRTPEGGTVHGVPTEEVAPGEPAVAVFAPHAVAVHRDRPAGSPRNVLPVRLAALEPQGPIVRLRAASVPDGPPWAEGLAADVTPAAVAELDVEPGDDLWFAVKATEVAVHPVRRRRS</sequence>
<feature type="domain" description="Mop" evidence="11">
    <location>
        <begin position="312"/>
        <end position="383"/>
    </location>
</feature>
<evidence type="ECO:0000313" key="12">
    <source>
        <dbReference type="EMBL" id="GAA4810485.1"/>
    </source>
</evidence>
<evidence type="ECO:0000256" key="9">
    <source>
        <dbReference type="SAM" id="MobiDB-lite"/>
    </source>
</evidence>
<feature type="region of interest" description="Disordered" evidence="9">
    <location>
        <begin position="1"/>
        <end position="25"/>
    </location>
</feature>
<evidence type="ECO:0000259" key="10">
    <source>
        <dbReference type="PROSITE" id="PS50893"/>
    </source>
</evidence>
<dbReference type="EMBL" id="BAABHO010000070">
    <property type="protein sequence ID" value="GAA4810485.1"/>
    <property type="molecule type" value="Genomic_DNA"/>
</dbReference>
<keyword evidence="7" id="KW-0472">Membrane</keyword>
<dbReference type="PROSITE" id="PS00211">
    <property type="entry name" value="ABC_TRANSPORTER_1"/>
    <property type="match status" value="1"/>
</dbReference>
<dbReference type="InterPro" id="IPR008995">
    <property type="entry name" value="Mo/tungstate-bd_C_term_dom"/>
</dbReference>
<dbReference type="InterPro" id="IPR003593">
    <property type="entry name" value="AAA+_ATPase"/>
</dbReference>
<evidence type="ECO:0000256" key="3">
    <source>
        <dbReference type="ARBA" id="ARBA00022505"/>
    </source>
</evidence>
<evidence type="ECO:0000256" key="1">
    <source>
        <dbReference type="ARBA" id="ARBA00022448"/>
    </source>
</evidence>
<keyword evidence="3 8" id="KW-0500">Molybdenum</keyword>
<proteinExistence type="predicted"/>
<dbReference type="Proteomes" id="UP001500928">
    <property type="component" value="Unassembled WGS sequence"/>
</dbReference>
<gene>
    <name evidence="12" type="ORF">GCM10023200_55300</name>
</gene>
<dbReference type="GO" id="GO:0005524">
    <property type="term" value="F:ATP binding"/>
    <property type="evidence" value="ECO:0007669"/>
    <property type="project" value="UniProtKB-KW"/>
</dbReference>
<keyword evidence="4" id="KW-0547">Nucleotide-binding</keyword>
<dbReference type="PROSITE" id="PS51866">
    <property type="entry name" value="MOP"/>
    <property type="match status" value="1"/>
</dbReference>
<dbReference type="SUPFAM" id="SSF52540">
    <property type="entry name" value="P-loop containing nucleoside triphosphate hydrolases"/>
    <property type="match status" value="1"/>
</dbReference>
<keyword evidence="13" id="KW-1185">Reference proteome</keyword>
<dbReference type="Pfam" id="PF03459">
    <property type="entry name" value="TOBE"/>
    <property type="match status" value="1"/>
</dbReference>
<protein>
    <submittedName>
        <fullName evidence="12">ATP-binding cassette domain-containing protein</fullName>
    </submittedName>
</protein>
<evidence type="ECO:0000256" key="7">
    <source>
        <dbReference type="ARBA" id="ARBA00023136"/>
    </source>
</evidence>
<comment type="caution">
    <text evidence="12">The sequence shown here is derived from an EMBL/GenBank/DDBJ whole genome shotgun (WGS) entry which is preliminary data.</text>
</comment>
<keyword evidence="1" id="KW-0813">Transport</keyword>
<dbReference type="Pfam" id="PF00005">
    <property type="entry name" value="ABC_tran"/>
    <property type="match status" value="1"/>
</dbReference>
<evidence type="ECO:0000256" key="6">
    <source>
        <dbReference type="ARBA" id="ARBA00022967"/>
    </source>
</evidence>
<reference evidence="13" key="1">
    <citation type="journal article" date="2019" name="Int. J. Syst. Evol. Microbiol.">
        <title>The Global Catalogue of Microorganisms (GCM) 10K type strain sequencing project: providing services to taxonomists for standard genome sequencing and annotation.</title>
        <authorList>
            <consortium name="The Broad Institute Genomics Platform"/>
            <consortium name="The Broad Institute Genome Sequencing Center for Infectious Disease"/>
            <person name="Wu L."/>
            <person name="Ma J."/>
        </authorList>
    </citation>
    <scope>NUCLEOTIDE SEQUENCE [LARGE SCALE GENOMIC DNA]</scope>
    <source>
        <strain evidence="13">JCM 17979</strain>
    </source>
</reference>
<keyword evidence="5 12" id="KW-0067">ATP-binding</keyword>
<keyword evidence="2" id="KW-1003">Cell membrane</keyword>
<dbReference type="PANTHER" id="PTHR43514">
    <property type="entry name" value="ABC TRANSPORTER I FAMILY MEMBER 10"/>
    <property type="match status" value="1"/>
</dbReference>
<dbReference type="InterPro" id="IPR027417">
    <property type="entry name" value="P-loop_NTPase"/>
</dbReference>
<dbReference type="Gene3D" id="2.40.50.100">
    <property type="match status" value="1"/>
</dbReference>
<evidence type="ECO:0000313" key="13">
    <source>
        <dbReference type="Proteomes" id="UP001500928"/>
    </source>
</evidence>
<dbReference type="SUPFAM" id="SSF50331">
    <property type="entry name" value="MOP-like"/>
    <property type="match status" value="1"/>
</dbReference>
<dbReference type="InterPro" id="IPR004606">
    <property type="entry name" value="Mop_domain"/>
</dbReference>
<dbReference type="InterPro" id="IPR003439">
    <property type="entry name" value="ABC_transporter-like_ATP-bd"/>
</dbReference>
<evidence type="ECO:0000256" key="8">
    <source>
        <dbReference type="PROSITE-ProRule" id="PRU01213"/>
    </source>
</evidence>
<evidence type="ECO:0000256" key="2">
    <source>
        <dbReference type="ARBA" id="ARBA00022475"/>
    </source>
</evidence>
<dbReference type="InterPro" id="IPR017871">
    <property type="entry name" value="ABC_transporter-like_CS"/>
</dbReference>
<dbReference type="SMART" id="SM00382">
    <property type="entry name" value="AAA"/>
    <property type="match status" value="1"/>
</dbReference>
<dbReference type="PANTHER" id="PTHR43514:SF1">
    <property type="entry name" value="SULFATE_THIOSULFATE IMPORT ATP-BINDING PROTEIN CYSA"/>
    <property type="match status" value="1"/>
</dbReference>
<accession>A0ABP9CMH4</accession>